<dbReference type="Gene3D" id="3.40.720.10">
    <property type="entry name" value="Alkaline Phosphatase, subunit A"/>
    <property type="match status" value="1"/>
</dbReference>
<dbReference type="EMBL" id="SOEG01000003">
    <property type="protein sequence ID" value="TDX53235.1"/>
    <property type="molecule type" value="Genomic_DNA"/>
</dbReference>
<dbReference type="RefSeq" id="WP_134114878.1">
    <property type="nucleotide sequence ID" value="NZ_SOEG01000003.1"/>
</dbReference>
<evidence type="ECO:0000313" key="2">
    <source>
        <dbReference type="Proteomes" id="UP000295832"/>
    </source>
</evidence>
<dbReference type="SUPFAM" id="SSF53649">
    <property type="entry name" value="Alkaline phosphatase-like"/>
    <property type="match status" value="1"/>
</dbReference>
<accession>A0A4R8HB03</accession>
<comment type="caution">
    <text evidence="1">The sequence shown here is derived from an EMBL/GenBank/DDBJ whole genome shotgun (WGS) entry which is preliminary data.</text>
</comment>
<dbReference type="Pfam" id="PF08665">
    <property type="entry name" value="PglZ"/>
    <property type="match status" value="1"/>
</dbReference>
<protein>
    <submittedName>
        <fullName evidence="1">PglZ domain-containing protein</fullName>
    </submittedName>
</protein>
<dbReference type="AlphaFoldDB" id="A0A4R8HB03"/>
<dbReference type="Proteomes" id="UP000295832">
    <property type="component" value="Unassembled WGS sequence"/>
</dbReference>
<keyword evidence="2" id="KW-1185">Reference proteome</keyword>
<reference evidence="1 2" key="1">
    <citation type="submission" date="2019-03" db="EMBL/GenBank/DDBJ databases">
        <title>Subsurface microbial communities from deep shales in Ohio and West Virginia, USA.</title>
        <authorList>
            <person name="Wrighton K."/>
        </authorList>
    </citation>
    <scope>NUCLEOTIDE SEQUENCE [LARGE SCALE GENOMIC DNA]</scope>
    <source>
        <strain evidence="1 2">MSL 6dP</strain>
    </source>
</reference>
<dbReference type="InterPro" id="IPR017850">
    <property type="entry name" value="Alkaline_phosphatase_core_sf"/>
</dbReference>
<proteinExistence type="predicted"/>
<organism evidence="1 2">
    <name type="scientific">Orenia marismortui</name>
    <dbReference type="NCBI Taxonomy" id="46469"/>
    <lineage>
        <taxon>Bacteria</taxon>
        <taxon>Bacillati</taxon>
        <taxon>Bacillota</taxon>
        <taxon>Clostridia</taxon>
        <taxon>Halanaerobiales</taxon>
        <taxon>Halobacteroidaceae</taxon>
        <taxon>Orenia</taxon>
    </lineage>
</organism>
<sequence length="864" mass="102793">MIDPLFYLIKDKYKSYSEKQANDNIIIVNNDYSYARSRVIIERIKSNYSLEKIKIIIQKEDYFNLYRDIEELGILSVVEDINPKNVFVADFHYQLPAHISAEFLIENNLLENTKEFNSFYNQNFDFESNLLLYKLRIDNFNSLSQTVDILKFILNNKSRLENLNNSYFIFDLFVDKIISKLDNFILETNIINAIKNKRIEEYFDFLLTGYIFSKYKKHHFKRFLSDREYNDYDLDFYYQLTNNSEHEEFYNCLYQQKTNLIKILSNYLKTQEGKMDVFTDSFEYIKYLDNVSGFLEYELDYLIKNLLRNINSEGLKDLHLSLISKAENTFKNLLEEDVFNSRFNLFKRLAHSLNKLNNNVFVKDNFKSWSDFYTQEYIVINNNLEENKNIFSIVEGLADHYKIELVAIKARVDKQIREINREYEDFLYHNYKTLLSSSEGHGAYEKLNMIREIINQNKPVIMIVIDAMRWDIWKIVSGIFEKYGYIITNENRQVNLSLVPSVTDISRRSLFAGVKYNKLVNKKLKKDYTYSINDEQKHLKNYFFNKKVAFASGGKKDFRTMIKEQSDIYSFIFTEADEMFHGFKDINKDIITALFENQIKNIAESISKYNYLDQAKIVVATDHGSVKISEQKVHNLNNSFKSYLDDKDIKTKSHGRYLKIYSDHFNPKVYREIKDYISKEDDYWYIINKEEMSDFYLPELDMDGHNYFWLISKYGYYPKGTRGEYTHGGFSMSETIIPFTVLERKKVDFINPELRLENSNLVSNQKSKLSLILINNNDYPLRNLKLKFKLFGVNEEIDYIPSNEVKKIDINLLPSTSGRIQENIEVGFNVVDNRRSFYKEVELNVEDSSKERINKSLKKSRELF</sequence>
<evidence type="ECO:0000313" key="1">
    <source>
        <dbReference type="EMBL" id="TDX53235.1"/>
    </source>
</evidence>
<name>A0A4R8HB03_9FIRM</name>
<gene>
    <name evidence="1" type="ORF">C7959_10387</name>
</gene>